<dbReference type="Proteomes" id="UP000295134">
    <property type="component" value="Chromosome"/>
</dbReference>
<name>D2TYL1_9GAMM</name>
<feature type="compositionally biased region" description="Basic and acidic residues" evidence="1">
    <location>
        <begin position="286"/>
        <end position="344"/>
    </location>
</feature>
<accession>D2TYL1</accession>
<dbReference type="GO" id="GO:0016787">
    <property type="term" value="F:hydrolase activity"/>
    <property type="evidence" value="ECO:0007669"/>
    <property type="project" value="UniProtKB-KW"/>
</dbReference>
<feature type="region of interest" description="Disordered" evidence="1">
    <location>
        <begin position="286"/>
        <end position="362"/>
    </location>
</feature>
<evidence type="ECO:0000313" key="2">
    <source>
        <dbReference type="EMBL" id="CBA72507.1"/>
    </source>
</evidence>
<keyword evidence="6" id="KW-1185">Reference proteome</keyword>
<dbReference type="EMBL" id="FN545185">
    <property type="protein sequence ID" value="CBA72507.1"/>
    <property type="molecule type" value="Genomic_DNA"/>
</dbReference>
<evidence type="ECO:0000313" key="6">
    <source>
        <dbReference type="Proteomes" id="UP001177592"/>
    </source>
</evidence>
<reference evidence="2" key="1">
    <citation type="journal article" date="2010" name="Insect Mol. Biol.">
        <title>The draft genome sequence of Arsenophonus nasoniae, son-killer bacterium of Nasonia vitripennis, reveals genes associated with virulence and symbiosis.</title>
        <authorList>
            <person name="Wilkes T."/>
            <person name="Darby A.C."/>
            <person name="Choi J."/>
            <person name="Colborne J.K."/>
            <person name="Werren J.H."/>
            <person name="Hurst G.D.D."/>
        </authorList>
    </citation>
    <scope>NUCLEOTIDE SEQUENCE</scope>
</reference>
<dbReference type="GeneID" id="96877588"/>
<dbReference type="EMBL" id="CP038613">
    <property type="protein sequence ID" value="QBY43983.1"/>
    <property type="molecule type" value="Genomic_DNA"/>
</dbReference>
<evidence type="ECO:0000256" key="1">
    <source>
        <dbReference type="SAM" id="MobiDB-lite"/>
    </source>
</evidence>
<evidence type="ECO:0000313" key="5">
    <source>
        <dbReference type="Proteomes" id="UP000295134"/>
    </source>
</evidence>
<evidence type="ECO:0000313" key="4">
    <source>
        <dbReference type="EMBL" id="WGM04300.1"/>
    </source>
</evidence>
<sequence length="495" mass="56611">MHLNEFEIANKIKDGDLPSPFKYSNMWLVNIRITGTGMAYRSGLNEHVWRDPAIYLNENFLKRINGLPVIRDHPDKSLLNDDEFKNRILGTVMLPYIKDEEVWAVVRIYSNEIIKEILDGTVSTSPAVSFNDSSGNILIDDKESHLLIEGKPALVDHIALVTKEHGSIGVWDKNQIPEGVEISNKKGTEMEKEELKAMLEAFAGSLGTKVDAFNEQVTSRFDAVEQKMSNFEIRLDAAKKDEHIEEDKTKHKEIMKEIKEVKGRSDADENESLKKEIAELKSRLDKKDNRKDENDAEKKERKDSTEEEKSKREDRKDESKEHEMERDKEKENDKRKDRKDEAGNDNRFSWTAEDKDEDERKDSAMIDARVKADSAFSACGKTAPRPFDGESSIAYRKRALAAMQKYSPEYKDVKIKDIADSATLAMAEKTIYADAAQAIQLKRQNTPGHLFEVIKTDAANRQIRTFEGDPDTWMSAFKQQPRKVVKFNTSGRMTA</sequence>
<dbReference type="EMBL" id="CP123523">
    <property type="protein sequence ID" value="WGM04300.1"/>
    <property type="molecule type" value="Genomic_DNA"/>
</dbReference>
<dbReference type="InterPro" id="IPR016913">
    <property type="entry name" value="UCP029215"/>
</dbReference>
<keyword evidence="4" id="KW-0378">Hydrolase</keyword>
<dbReference type="Proteomes" id="UP001177592">
    <property type="component" value="Chromosome"/>
</dbReference>
<dbReference type="Pfam" id="PF09979">
    <property type="entry name" value="DUF2213"/>
    <property type="match status" value="1"/>
</dbReference>
<organism evidence="2">
    <name type="scientific">Arsenophonus nasoniae</name>
    <name type="common">son-killer infecting Nasonia vitripennis</name>
    <dbReference type="NCBI Taxonomy" id="638"/>
    <lineage>
        <taxon>Bacteria</taxon>
        <taxon>Pseudomonadati</taxon>
        <taxon>Pseudomonadota</taxon>
        <taxon>Gammaproteobacteria</taxon>
        <taxon>Enterobacterales</taxon>
        <taxon>Morganellaceae</taxon>
        <taxon>Arsenophonus</taxon>
    </lineage>
</organism>
<protein>
    <submittedName>
        <fullName evidence="2">Conserved hypothetical phage protein</fullName>
    </submittedName>
    <submittedName>
        <fullName evidence="4">NUDIX hydrolase</fullName>
    </submittedName>
</protein>
<reference evidence="4" key="3">
    <citation type="submission" date="2023-04" db="EMBL/GenBank/DDBJ databases">
        <title>Genome dynamics across the evolutionary transition to endosymbiosis.</title>
        <authorList>
            <person name="Siozios S."/>
            <person name="Nadal-Jimenez P."/>
            <person name="Azagi T."/>
            <person name="Sprong H."/>
            <person name="Frost C.L."/>
            <person name="Parratt S.R."/>
            <person name="Taylor G."/>
            <person name="Brettell L."/>
            <person name="Lew K.C."/>
            <person name="Croft L."/>
            <person name="King K.C."/>
            <person name="Brockhurst M.A."/>
            <person name="Hypsa V."/>
            <person name="Novakova E."/>
            <person name="Darby A.C."/>
            <person name="Hurst G.D.D."/>
        </authorList>
    </citation>
    <scope>NUCLEOTIDE SEQUENCE</scope>
    <source>
        <strain evidence="4">ANv_CAN</strain>
    </source>
</reference>
<proteinExistence type="predicted"/>
<gene>
    <name evidence="2" type="ORF">ARN_12390</name>
    <name evidence="3" type="ORF">ArsFIN_25560</name>
    <name evidence="4" type="ORF">QE258_11675</name>
</gene>
<reference evidence="3 5" key="2">
    <citation type="submission" date="2019-03" db="EMBL/GenBank/DDBJ databases">
        <title>Long-read sequencing reveals hyperdense prophage content in a complex bacterial symbiont genome.</title>
        <authorList>
            <person name="Frost C.L."/>
            <person name="Siozios S."/>
            <person name="Nadal-Jimenez P."/>
            <person name="Brockhurst M.A."/>
            <person name="King K.C."/>
            <person name="Darby A.C."/>
            <person name="Hurst G.D.D."/>
        </authorList>
    </citation>
    <scope>NUCLEOTIDE SEQUENCE [LARGE SCALE GENOMIC DNA]</scope>
    <source>
        <strain evidence="3 5">FIN</strain>
    </source>
</reference>
<evidence type="ECO:0000313" key="3">
    <source>
        <dbReference type="EMBL" id="QBY43983.1"/>
    </source>
</evidence>
<dbReference type="KEGG" id="ans:ArsFIN_25560"/>
<dbReference type="AlphaFoldDB" id="D2TYL1"/>
<dbReference type="RefSeq" id="WP_026823728.1">
    <property type="nucleotide sequence ID" value="NZ_CP038613.1"/>
</dbReference>